<evidence type="ECO:0000313" key="1">
    <source>
        <dbReference type="EMBL" id="KUM45393.1"/>
    </source>
</evidence>
<geneLocation type="mitochondrion" evidence="1"/>
<organism evidence="1">
    <name type="scientific">Picea glauca</name>
    <name type="common">White spruce</name>
    <name type="synonym">Pinus glauca</name>
    <dbReference type="NCBI Taxonomy" id="3330"/>
    <lineage>
        <taxon>Eukaryota</taxon>
        <taxon>Viridiplantae</taxon>
        <taxon>Streptophyta</taxon>
        <taxon>Embryophyta</taxon>
        <taxon>Tracheophyta</taxon>
        <taxon>Spermatophyta</taxon>
        <taxon>Pinopsida</taxon>
        <taxon>Pinidae</taxon>
        <taxon>Conifers I</taxon>
        <taxon>Pinales</taxon>
        <taxon>Pinaceae</taxon>
        <taxon>Picea</taxon>
    </lineage>
</organism>
<dbReference type="EMBL" id="LKAM01000019">
    <property type="protein sequence ID" value="KUM45393.1"/>
    <property type="molecule type" value="Genomic_DNA"/>
</dbReference>
<proteinExistence type="predicted"/>
<keyword evidence="1" id="KW-0496">Mitochondrion</keyword>
<sequence length="42" mass="4719">MGCWSCSWCSALLIRVQELLATIAVRCLHFLLCLESPISSTY</sequence>
<dbReference type="AlphaFoldDB" id="A0A117NFL8"/>
<name>A0A117NFL8_PICGL</name>
<accession>A0A117NFL8</accession>
<comment type="caution">
    <text evidence="1">The sequence shown here is derived from an EMBL/GenBank/DDBJ whole genome shotgun (WGS) entry which is preliminary data.</text>
</comment>
<reference evidence="1" key="1">
    <citation type="journal article" date="2015" name="Genome Biol. Evol.">
        <title>Organellar Genomes of White Spruce (Picea glauca): Assembly and Annotation.</title>
        <authorList>
            <person name="Jackman S.D."/>
            <person name="Warren R.L."/>
            <person name="Gibb E.A."/>
            <person name="Vandervalk B.P."/>
            <person name="Mohamadi H."/>
            <person name="Chu J."/>
            <person name="Raymond A."/>
            <person name="Pleasance S."/>
            <person name="Coope R."/>
            <person name="Wildung M.R."/>
            <person name="Ritland C.E."/>
            <person name="Bousquet J."/>
            <person name="Jones S.J."/>
            <person name="Bohlmann J."/>
            <person name="Birol I."/>
        </authorList>
    </citation>
    <scope>NUCLEOTIDE SEQUENCE [LARGE SCALE GENOMIC DNA]</scope>
    <source>
        <tissue evidence="1">Flushing bud</tissue>
    </source>
</reference>
<gene>
    <name evidence="1" type="ORF">ABT39_MTgene2660</name>
</gene>
<protein>
    <submittedName>
        <fullName evidence="1">Uncharacterized protein</fullName>
    </submittedName>
</protein>